<dbReference type="InterPro" id="IPR021109">
    <property type="entry name" value="Peptidase_aspartic_dom_sf"/>
</dbReference>
<feature type="region of interest" description="Disordered" evidence="2">
    <location>
        <begin position="578"/>
        <end position="707"/>
    </location>
</feature>
<keyword evidence="6" id="KW-1185">Reference proteome</keyword>
<dbReference type="Gene3D" id="3.30.70.270">
    <property type="match status" value="2"/>
</dbReference>
<feature type="compositionally biased region" description="Low complexity" evidence="2">
    <location>
        <begin position="1323"/>
        <end position="1332"/>
    </location>
</feature>
<dbReference type="RefSeq" id="XP_060037049.1">
    <property type="nucleotide sequence ID" value="XM_060181066.1"/>
</dbReference>
<feature type="region of interest" description="Disordered" evidence="2">
    <location>
        <begin position="1459"/>
        <end position="1541"/>
    </location>
</feature>
<feature type="compositionally biased region" description="Basic and acidic residues" evidence="2">
    <location>
        <begin position="629"/>
        <end position="638"/>
    </location>
</feature>
<feature type="compositionally biased region" description="Acidic residues" evidence="2">
    <location>
        <begin position="639"/>
        <end position="655"/>
    </location>
</feature>
<feature type="domain" description="Reverse transcriptase/retrotransposon-derived protein RNase H-like" evidence="5">
    <location>
        <begin position="917"/>
        <end position="1013"/>
    </location>
</feature>
<feature type="compositionally biased region" description="Acidic residues" evidence="2">
    <location>
        <begin position="148"/>
        <end position="159"/>
    </location>
</feature>
<dbReference type="Pfam" id="PF17919">
    <property type="entry name" value="RT_RNaseH_2"/>
    <property type="match status" value="1"/>
</dbReference>
<accession>A0ABM3WKH8</accession>
<dbReference type="Proteomes" id="UP001652624">
    <property type="component" value="Chromosome 22"/>
</dbReference>
<name>A0ABM3WKH8_ERIEU</name>
<dbReference type="InterPro" id="IPR000477">
    <property type="entry name" value="RT_dom"/>
</dbReference>
<feature type="domain" description="DUF4939" evidence="4">
    <location>
        <begin position="204"/>
        <end position="290"/>
    </location>
</feature>
<evidence type="ECO:0000256" key="1">
    <source>
        <dbReference type="ARBA" id="ARBA00010879"/>
    </source>
</evidence>
<evidence type="ECO:0000313" key="7">
    <source>
        <dbReference type="RefSeq" id="XP_060037049.1"/>
    </source>
</evidence>
<dbReference type="SUPFAM" id="SSF56672">
    <property type="entry name" value="DNA/RNA polymerases"/>
    <property type="match status" value="1"/>
</dbReference>
<comment type="similarity">
    <text evidence="1">Belongs to the beta type-B retroviral polymerase family. HERV class-II K(HML-2) pol subfamily.</text>
</comment>
<feature type="compositionally biased region" description="Acidic residues" evidence="2">
    <location>
        <begin position="675"/>
        <end position="685"/>
    </location>
</feature>
<sequence length="1541" mass="170031">MSSEHPSSFDDMMELSEDSFETMMEPKNPSSKQMESSEGSSDNTASAGQGIERKQEQEQEEEEEEAGAAGGTPAPAGGELPCDLRQDMEEPSSGPRSENTDPPNDLLQDVEGSYSGARPGEKGEAPAAARGAAAAAAAAPMGAHWGDGPEDDTDLDEESSSGQRAEGSGGEIMGMVHSIISLYFRMQDLQEQQKVAEEILMRAVAQGHLPAPTPFSGDRRQYREFIVLCQLILQSCPRVFHSDRLRVGYVICHLSGVALEWAQALVREGSPLVDDFPAFLEAMSEVFEYRQARRLAEDAVFSLRQGDRGALEYVTEFRGLAATLGWPDEVLQAHLCQGLNDDIRRYLFRVPQPSSLDSLITLVLQIEEKVAEHRAILRLPPASRPRNLTWPDAPAPERWSVSSWLPSEMSPIIDRNHLFLLLLVRVNPYHSVAVRALVDSGASGNYMDERFAQDHYVELYEKTYPQSLETVDGGQVGSEPVWFYTEPLVCIHQNHQESLEFDIVPSPNFSVILGVKWLRTHLPDIDWVRGRCTFHSPYCLKNCFRPPPPCIALERHAVSLLPGLPPLYSDLADVFNPKEAEETSDQPSSDGSDDLSESEPSELQQAGDSDHSSSSSDTFYDCSSTASWERSRRPHVPDSDSDTDTYTDAETDGEYDNQSVGYENQSVGEVSQSSSEEESEQEEEVAAATVAAAGGSGAGGQGEEAADAQDMLGDAHDSVQIIPELFDQLHGATLFTKLELRGTVVDQGKNTRQVERVWRAAFGLDAQPRRNYRPFVRGPDPTIRQKAIHVILRGLLGRFALAYGQDVVVFSMSQEEHEQHVRQVLVRLRYHRVYCSLERSQFHRRSVEFLGFVLTPEGVRLNRSIVGTVAGYPIPGSRRSVREFLEFAVPYRHFIRRYAVLAEPIARQLAADRPFRWGAEEQEAFEALQRAFRTAPQLRHPRPQHPFYLDTGSTPSALHATLVQVDEQTGRRVSCAFYSRSYRSAEASYTALERKILPVRASFMVWSRYLENTEEPIMILTNTEDLASLNNDRLTVLLPGHWAFFFSQFHFDVMERPEAEDGRPPPPLRHPGRRRRLRPLSLQGLPQLLLALAGVQDARAPHGESPQALGLRRELLALLPADRVLGSLLSHLGRAQVRAVLLHFFRGLLYFKNSLALAALLVLLRRPQTPALPPPPVPGVARPLPARSLSMVFGPAHLTGPAIRTALAQLVAQMPRLAGQHAVLARELTELFMGPGFARRNAQLPQLPRRLLFTPGFWLMLCDFFHVRATPRTRARPGRHGRRLELHVRPDEVVVMREALQAALHGVRQPGLHDGRQDSPQDAPEAAAAVVPAPAPPPDMAAATDATRGTATGATASTASDTATDAASGILAVVPSAPPAETPDLLSLGRLEPSRGGLMGDMHPEAVARFLSEVCSNMLTAHEVPPCRGGRGIRPAIGGWPLAIRGEPSRAQPLAIRPQVSPSRVQPYSIRPQPPVRGHPYSIRPRPPVRGHPHAIRPQPPTLRGHPHAIRVQLPTIRIEPPADSEPEEEGPEDGDLPGPQ</sequence>
<feature type="compositionally biased region" description="Acidic residues" evidence="2">
    <location>
        <begin position="11"/>
        <end position="20"/>
    </location>
</feature>
<reference evidence="7" key="1">
    <citation type="submission" date="2025-08" db="UniProtKB">
        <authorList>
            <consortium name="RefSeq"/>
        </authorList>
    </citation>
    <scope>IDENTIFICATION</scope>
</reference>
<evidence type="ECO:0000256" key="2">
    <source>
        <dbReference type="SAM" id="MobiDB-lite"/>
    </source>
</evidence>
<feature type="compositionally biased region" description="Low complexity" evidence="2">
    <location>
        <begin position="1340"/>
        <end position="1362"/>
    </location>
</feature>
<evidence type="ECO:0000313" key="6">
    <source>
        <dbReference type="Proteomes" id="UP001652624"/>
    </source>
</evidence>
<dbReference type="PANTHER" id="PTHR15503:SF39">
    <property type="entry name" value="RETROTRANSPOSON-LIKE PROTEIN 1"/>
    <property type="match status" value="1"/>
</dbReference>
<dbReference type="InterPro" id="IPR041577">
    <property type="entry name" value="RT_RNaseH_2"/>
</dbReference>
<gene>
    <name evidence="7" type="primary">RTL1</name>
</gene>
<dbReference type="GeneID" id="103109338"/>
<dbReference type="PANTHER" id="PTHR15503">
    <property type="entry name" value="LDOC1 RELATED"/>
    <property type="match status" value="1"/>
</dbReference>
<feature type="compositionally biased region" description="Low complexity" evidence="2">
    <location>
        <begin position="125"/>
        <end position="143"/>
    </location>
</feature>
<feature type="compositionally biased region" description="Low complexity" evidence="2">
    <location>
        <begin position="665"/>
        <end position="674"/>
    </location>
</feature>
<dbReference type="CDD" id="cd00303">
    <property type="entry name" value="retropepsin_like"/>
    <property type="match status" value="1"/>
</dbReference>
<dbReference type="InterPro" id="IPR043128">
    <property type="entry name" value="Rev_trsase/Diguanyl_cyclase"/>
</dbReference>
<dbReference type="CDD" id="cd01647">
    <property type="entry name" value="RT_LTR"/>
    <property type="match status" value="1"/>
</dbReference>
<dbReference type="Pfam" id="PF00078">
    <property type="entry name" value="RVT_1"/>
    <property type="match status" value="1"/>
</dbReference>
<feature type="compositionally biased region" description="Acidic residues" evidence="2">
    <location>
        <begin position="591"/>
        <end position="600"/>
    </location>
</feature>
<feature type="compositionally biased region" description="Low complexity" evidence="2">
    <location>
        <begin position="612"/>
        <end position="624"/>
    </location>
</feature>
<evidence type="ECO:0000259" key="5">
    <source>
        <dbReference type="Pfam" id="PF17919"/>
    </source>
</evidence>
<feature type="domain" description="Reverse transcriptase" evidence="3">
    <location>
        <begin position="781"/>
        <end position="853"/>
    </location>
</feature>
<feature type="region of interest" description="Disordered" evidence="2">
    <location>
        <begin position="1"/>
        <end position="170"/>
    </location>
</feature>
<dbReference type="InterPro" id="IPR032549">
    <property type="entry name" value="DUF4939"/>
</dbReference>
<dbReference type="InterPro" id="IPR043502">
    <property type="entry name" value="DNA/RNA_pol_sf"/>
</dbReference>
<dbReference type="Gene3D" id="2.40.70.10">
    <property type="entry name" value="Acid Proteases"/>
    <property type="match status" value="1"/>
</dbReference>
<organism evidence="6 7">
    <name type="scientific">Erinaceus europaeus</name>
    <name type="common">Western European hedgehog</name>
    <dbReference type="NCBI Taxonomy" id="9365"/>
    <lineage>
        <taxon>Eukaryota</taxon>
        <taxon>Metazoa</taxon>
        <taxon>Chordata</taxon>
        <taxon>Craniata</taxon>
        <taxon>Vertebrata</taxon>
        <taxon>Euteleostomi</taxon>
        <taxon>Mammalia</taxon>
        <taxon>Eutheria</taxon>
        <taxon>Laurasiatheria</taxon>
        <taxon>Eulipotyphla</taxon>
        <taxon>Erinaceidae</taxon>
        <taxon>Erinaceinae</taxon>
        <taxon>Erinaceus</taxon>
    </lineage>
</organism>
<protein>
    <submittedName>
        <fullName evidence="7">Retrotransposon-like protein 1</fullName>
    </submittedName>
</protein>
<proteinExistence type="inferred from homology"/>
<dbReference type="Pfam" id="PF16297">
    <property type="entry name" value="DUF4939"/>
    <property type="match status" value="1"/>
</dbReference>
<dbReference type="InterPro" id="IPR032567">
    <property type="entry name" value="RTL1-rel"/>
</dbReference>
<feature type="region of interest" description="Disordered" evidence="2">
    <location>
        <begin position="1308"/>
        <end position="1362"/>
    </location>
</feature>
<evidence type="ECO:0000259" key="4">
    <source>
        <dbReference type="Pfam" id="PF16297"/>
    </source>
</evidence>
<evidence type="ECO:0000259" key="3">
    <source>
        <dbReference type="Pfam" id="PF00078"/>
    </source>
</evidence>
<feature type="compositionally biased region" description="Low complexity" evidence="2">
    <location>
        <begin position="30"/>
        <end position="41"/>
    </location>
</feature>
<feature type="compositionally biased region" description="Acidic residues" evidence="2">
    <location>
        <begin position="1523"/>
        <end position="1541"/>
    </location>
</feature>